<evidence type="ECO:0000313" key="2">
    <source>
        <dbReference type="EMBL" id="PAV83179.1"/>
    </source>
</evidence>
<dbReference type="GO" id="GO:0003723">
    <property type="term" value="F:RNA binding"/>
    <property type="evidence" value="ECO:0007669"/>
    <property type="project" value="InterPro"/>
</dbReference>
<sequence>MQQKMDEQFLQYRRDLYGQKRHYEMQIAGLIAKIKRNSALFECMRQQNDIILDKCIEYWKEREKANNECRRWLIKSLNITIAEEKKVLIDEVILKPLNYGYVIFEDSESAISAICEMNGKKVN</sequence>
<organism evidence="2 3">
    <name type="scientific">Diploscapter pachys</name>
    <dbReference type="NCBI Taxonomy" id="2018661"/>
    <lineage>
        <taxon>Eukaryota</taxon>
        <taxon>Metazoa</taxon>
        <taxon>Ecdysozoa</taxon>
        <taxon>Nematoda</taxon>
        <taxon>Chromadorea</taxon>
        <taxon>Rhabditida</taxon>
        <taxon>Rhabditina</taxon>
        <taxon>Rhabditomorpha</taxon>
        <taxon>Rhabditoidea</taxon>
        <taxon>Rhabditidae</taxon>
        <taxon>Diploscapter</taxon>
    </lineage>
</organism>
<protein>
    <recommendedName>
        <fullName evidence="1">RRM domain-containing protein</fullName>
    </recommendedName>
</protein>
<dbReference type="SUPFAM" id="SSF54928">
    <property type="entry name" value="RNA-binding domain, RBD"/>
    <property type="match status" value="1"/>
</dbReference>
<comment type="caution">
    <text evidence="2">The sequence shown here is derived from an EMBL/GenBank/DDBJ whole genome shotgun (WGS) entry which is preliminary data.</text>
</comment>
<proteinExistence type="predicted"/>
<reference evidence="2 3" key="1">
    <citation type="journal article" date="2017" name="Curr. Biol.">
        <title>Genome architecture and evolution of a unichromosomal asexual nematode.</title>
        <authorList>
            <person name="Fradin H."/>
            <person name="Zegar C."/>
            <person name="Gutwein M."/>
            <person name="Lucas J."/>
            <person name="Kovtun M."/>
            <person name="Corcoran D."/>
            <person name="Baugh L.R."/>
            <person name="Kiontke K."/>
            <person name="Gunsalus K."/>
            <person name="Fitch D.H."/>
            <person name="Piano F."/>
        </authorList>
    </citation>
    <scope>NUCLEOTIDE SEQUENCE [LARGE SCALE GENOMIC DNA]</scope>
    <source>
        <strain evidence="2">PF1309</strain>
    </source>
</reference>
<accession>A0A2A2LAG7</accession>
<dbReference type="Pfam" id="PF00076">
    <property type="entry name" value="RRM_1"/>
    <property type="match status" value="1"/>
</dbReference>
<dbReference type="InterPro" id="IPR000504">
    <property type="entry name" value="RRM_dom"/>
</dbReference>
<dbReference type="AlphaFoldDB" id="A0A2A2LAG7"/>
<evidence type="ECO:0000259" key="1">
    <source>
        <dbReference type="Pfam" id="PF00076"/>
    </source>
</evidence>
<gene>
    <name evidence="2" type="ORF">WR25_09062</name>
</gene>
<evidence type="ECO:0000313" key="3">
    <source>
        <dbReference type="Proteomes" id="UP000218231"/>
    </source>
</evidence>
<keyword evidence="3" id="KW-1185">Reference proteome</keyword>
<name>A0A2A2LAG7_9BILA</name>
<dbReference type="InterPro" id="IPR035979">
    <property type="entry name" value="RBD_domain_sf"/>
</dbReference>
<dbReference type="EMBL" id="LIAE01006986">
    <property type="protein sequence ID" value="PAV83179.1"/>
    <property type="molecule type" value="Genomic_DNA"/>
</dbReference>
<feature type="domain" description="RRM" evidence="1">
    <location>
        <begin position="92"/>
        <end position="123"/>
    </location>
</feature>
<dbReference type="Proteomes" id="UP000218231">
    <property type="component" value="Unassembled WGS sequence"/>
</dbReference>